<reference evidence="9" key="2">
    <citation type="submission" date="2014-05" db="EMBL/GenBank/DDBJ databases">
        <title>The genome sequences of chimpanzee malaria parasites reveal the path to human adaptation.</title>
        <authorList>
            <person name="Otto T.D."/>
            <person name="Rayner J.C."/>
            <person name="Boehme U."/>
            <person name="Pain A."/>
            <person name="Spottiswoode N."/>
            <person name="Sanders M."/>
            <person name="Quail M."/>
            <person name="Ollomo B."/>
            <person name="Renaud F."/>
            <person name="Thomas A.W."/>
            <person name="Prugnolle F."/>
            <person name="Conway D.J."/>
            <person name="Newbold C."/>
            <person name="Berriman M."/>
        </authorList>
    </citation>
    <scope>NUCLEOTIDE SEQUENCE [LARGE SCALE GENOMIC DNA]</scope>
    <source>
        <strain evidence="9">CDC</strain>
    </source>
</reference>
<evidence type="ECO:0000256" key="4">
    <source>
        <dbReference type="ARBA" id="ARBA00022786"/>
    </source>
</evidence>
<dbReference type="GeneID" id="24531695"/>
<dbReference type="KEGG" id="prei:PRSY57_1110400"/>
<feature type="region of interest" description="Disordered" evidence="7">
    <location>
        <begin position="64"/>
        <end position="85"/>
    </location>
</feature>
<dbReference type="InterPro" id="IPR040053">
    <property type="entry name" value="JOSD1/2"/>
</dbReference>
<organism evidence="9 12">
    <name type="scientific">Plasmodium reichenowi</name>
    <dbReference type="NCBI Taxonomy" id="5854"/>
    <lineage>
        <taxon>Eukaryota</taxon>
        <taxon>Sar</taxon>
        <taxon>Alveolata</taxon>
        <taxon>Apicomplexa</taxon>
        <taxon>Aconoidasida</taxon>
        <taxon>Haemosporida</taxon>
        <taxon>Plasmodiidae</taxon>
        <taxon>Plasmodium</taxon>
        <taxon>Plasmodium (Laverania)</taxon>
    </lineage>
</organism>
<evidence type="ECO:0000313" key="13">
    <source>
        <dbReference type="Proteomes" id="UP000076359"/>
    </source>
</evidence>
<feature type="active site" evidence="6">
    <location>
        <position position="191"/>
    </location>
</feature>
<dbReference type="EC" id="3.4.19.12" evidence="2"/>
<evidence type="ECO:0000313" key="9">
    <source>
        <dbReference type="EMBL" id="CDO64924.1"/>
    </source>
</evidence>
<dbReference type="GO" id="GO:0006508">
    <property type="term" value="P:proteolysis"/>
    <property type="evidence" value="ECO:0007669"/>
    <property type="project" value="UniProtKB-KW"/>
</dbReference>
<evidence type="ECO:0000259" key="8">
    <source>
        <dbReference type="PROSITE" id="PS50957"/>
    </source>
</evidence>
<dbReference type="SMART" id="SM01246">
    <property type="entry name" value="Josephin"/>
    <property type="match status" value="1"/>
</dbReference>
<proteinExistence type="predicted"/>
<evidence type="ECO:0000313" key="10">
    <source>
        <dbReference type="EMBL" id="KYN96448.1"/>
    </source>
</evidence>
<name>A0A060RZ85_PLARE</name>
<dbReference type="Gene3D" id="3.90.70.40">
    <property type="match status" value="1"/>
</dbReference>
<dbReference type="EMBL" id="LVLA01000012">
    <property type="protein sequence ID" value="KYN96448.1"/>
    <property type="molecule type" value="Genomic_DNA"/>
</dbReference>
<keyword evidence="12" id="KW-1185">Reference proteome</keyword>
<keyword evidence="3" id="KW-0645">Protease</keyword>
<dbReference type="VEuPathDB" id="PlasmoDB:PRG01_1109100"/>
<dbReference type="RefSeq" id="XP_012763523.1">
    <property type="nucleotide sequence ID" value="XM_012908069.2"/>
</dbReference>
<sequence>MCYYETHRIPTEKGYVNVYFEKQRRLYCLVHTTNNILQAHVYTFNDFKECEYRIDSLNILENEGNENHHQTNNNHSDSTNNEGKNNIESSNTNIFSYIKRGMYSFGNFNISVLYFLMNKHNMELQWVDNKEICQKLKDHKNSPILFNDEQLNDKTLIAFIINIVKLKFFDIYHHRHFYTIRKISDSWFKLDSSLNKPILLPTNKDVNNHLINIVKNNKIQKSDNYIIQVFQKVKDN</sequence>
<evidence type="ECO:0000313" key="11">
    <source>
        <dbReference type="EMBL" id="SOV80050.1"/>
    </source>
</evidence>
<dbReference type="OrthoDB" id="422700at2759"/>
<evidence type="ECO:0000256" key="5">
    <source>
        <dbReference type="ARBA" id="ARBA00022801"/>
    </source>
</evidence>
<dbReference type="EMBL" id="LT969574">
    <property type="protein sequence ID" value="SOV80050.1"/>
    <property type="molecule type" value="Genomic_DNA"/>
</dbReference>
<gene>
    <name evidence="9" type="ORF">PRCDC_1110400</name>
    <name evidence="11" type="ORF">PRG01_1109100</name>
    <name evidence="10" type="ORF">PRSY57_1110400</name>
</gene>
<dbReference type="Proteomes" id="UP000027581">
    <property type="component" value="Unassembled WGS sequence"/>
</dbReference>
<accession>A0A060RZ85</accession>
<evidence type="ECO:0000256" key="3">
    <source>
        <dbReference type="ARBA" id="ARBA00022670"/>
    </source>
</evidence>
<dbReference type="InterPro" id="IPR006155">
    <property type="entry name" value="Josephin"/>
</dbReference>
<feature type="compositionally biased region" description="Polar residues" evidence="7">
    <location>
        <begin position="70"/>
        <end position="85"/>
    </location>
</feature>
<dbReference type="EMBL" id="HG810772">
    <property type="protein sequence ID" value="CDO64924.1"/>
    <property type="molecule type" value="Genomic_DNA"/>
</dbReference>
<evidence type="ECO:0000256" key="7">
    <source>
        <dbReference type="SAM" id="MobiDB-lite"/>
    </source>
</evidence>
<feature type="active site" evidence="6">
    <location>
        <position position="28"/>
    </location>
</feature>
<feature type="active site" evidence="6">
    <location>
        <position position="176"/>
    </location>
</feature>
<reference evidence="10 13" key="3">
    <citation type="journal article" date="2016" name="Nat. Commun.">
        <title>Genomes of cryptic chimpanzee Plasmodium species reveal key evolutionary events leading to human malaria.</title>
        <authorList>
            <person name="Sundararaman S.A."/>
            <person name="Plenderleith L.J."/>
            <person name="Liu W."/>
            <person name="Loy D.E."/>
            <person name="Learn G.H."/>
            <person name="Li Y."/>
            <person name="Shaw K.S."/>
            <person name="Ayouba A."/>
            <person name="Peeters M."/>
            <person name="Speede S."/>
            <person name="Shaw G.M."/>
            <person name="Bushman F.D."/>
            <person name="Brisson D."/>
            <person name="Rayner J.C."/>
            <person name="Sharp P.M."/>
            <person name="Hahn B.H."/>
        </authorList>
    </citation>
    <scope>NUCLEOTIDE SEQUENCE [LARGE SCALE GENOMIC DNA]</scope>
    <source>
        <strain evidence="10 13">SY57</strain>
    </source>
</reference>
<comment type="catalytic activity">
    <reaction evidence="1">
        <text>Thiol-dependent hydrolysis of ester, thioester, amide, peptide and isopeptide bonds formed by the C-terminal Gly of ubiquitin (a 76-residue protein attached to proteins as an intracellular targeting signal).</text>
        <dbReference type="EC" id="3.4.19.12"/>
    </reaction>
</comment>
<evidence type="ECO:0000256" key="1">
    <source>
        <dbReference type="ARBA" id="ARBA00000707"/>
    </source>
</evidence>
<reference evidence="11 14" key="4">
    <citation type="submission" date="2016-09" db="EMBL/GenBank/DDBJ databases">
        <authorList>
            <consortium name="Pathogen Informatics"/>
        </authorList>
    </citation>
    <scope>NUCLEOTIDE SEQUENCE [LARGE SCALE GENOMIC DNA]</scope>
</reference>
<dbReference type="Proteomes" id="UP000240500">
    <property type="component" value="Chromosome 11"/>
</dbReference>
<dbReference type="GO" id="GO:0004843">
    <property type="term" value="F:cysteine-type deubiquitinase activity"/>
    <property type="evidence" value="ECO:0007669"/>
    <property type="project" value="UniProtKB-EC"/>
</dbReference>
<keyword evidence="4" id="KW-0833">Ubl conjugation pathway</keyword>
<reference evidence="9" key="1">
    <citation type="submission" date="2014-01" db="EMBL/GenBank/DDBJ databases">
        <authorList>
            <person name="Aslett M."/>
        </authorList>
    </citation>
    <scope>NUCLEOTIDE SEQUENCE</scope>
    <source>
        <strain evidence="9">CDC</strain>
    </source>
</reference>
<dbReference type="Pfam" id="PF02099">
    <property type="entry name" value="Josephin"/>
    <property type="match status" value="1"/>
</dbReference>
<dbReference type="PANTHER" id="PTHR13291:SF0">
    <property type="entry name" value="JOSEPHIN-LIKE PROTEIN"/>
    <property type="match status" value="1"/>
</dbReference>
<feature type="domain" description="Josephin" evidence="8">
    <location>
        <begin position="15"/>
        <end position="236"/>
    </location>
</feature>
<dbReference type="Proteomes" id="UP000076359">
    <property type="component" value="Chromosome 11"/>
</dbReference>
<protein>
    <recommendedName>
        <fullName evidence="2">ubiquitinyl hydrolase 1</fullName>
        <ecNumber evidence="2">3.4.19.12</ecNumber>
    </recommendedName>
</protein>
<dbReference type="GO" id="GO:0016579">
    <property type="term" value="P:protein deubiquitination"/>
    <property type="evidence" value="ECO:0007669"/>
    <property type="project" value="InterPro"/>
</dbReference>
<dbReference type="PANTHER" id="PTHR13291">
    <property type="entry name" value="JOSEPHIN 1, 2"/>
    <property type="match status" value="1"/>
</dbReference>
<evidence type="ECO:0000256" key="2">
    <source>
        <dbReference type="ARBA" id="ARBA00012759"/>
    </source>
</evidence>
<dbReference type="PROSITE" id="PS50957">
    <property type="entry name" value="JOSEPHIN"/>
    <property type="match status" value="1"/>
</dbReference>
<evidence type="ECO:0000313" key="12">
    <source>
        <dbReference type="Proteomes" id="UP000027581"/>
    </source>
</evidence>
<dbReference type="AlphaFoldDB" id="A0A060RZ85"/>
<dbReference type="VEuPathDB" id="PlasmoDB:PRCDC_1110400"/>
<keyword evidence="5 6" id="KW-0378">Hydrolase</keyword>
<evidence type="ECO:0000256" key="6">
    <source>
        <dbReference type="PROSITE-ProRule" id="PRU00331"/>
    </source>
</evidence>
<evidence type="ECO:0000313" key="14">
    <source>
        <dbReference type="Proteomes" id="UP000240500"/>
    </source>
</evidence>